<dbReference type="STRING" id="50340.PF66_00576"/>
<keyword evidence="2" id="KW-1185">Reference proteome</keyword>
<keyword evidence="1" id="KW-0808">Transferase</keyword>
<dbReference type="GO" id="GO:0004069">
    <property type="term" value="F:L-aspartate:2-oxoglutarate aminotransferase activity"/>
    <property type="evidence" value="ECO:0007669"/>
    <property type="project" value="InterPro"/>
</dbReference>
<dbReference type="InterPro" id="IPR015421">
    <property type="entry name" value="PyrdxlP-dep_Trfase_major"/>
</dbReference>
<dbReference type="InterPro" id="IPR015422">
    <property type="entry name" value="PyrdxlP-dep_Trfase_small"/>
</dbReference>
<dbReference type="Gene3D" id="3.90.1150.10">
    <property type="entry name" value="Aspartate Aminotransferase, domain 1"/>
    <property type="match status" value="1"/>
</dbReference>
<comment type="caution">
    <text evidence="1">The sequence shown here is derived from an EMBL/GenBank/DDBJ whole genome shotgun (WGS) entry which is preliminary data.</text>
</comment>
<dbReference type="RefSeq" id="WP_054061839.1">
    <property type="nucleotide sequence ID" value="NZ_JSYZ01000002.1"/>
</dbReference>
<dbReference type="InterPro" id="IPR015424">
    <property type="entry name" value="PyrdxlP-dep_Trfase"/>
</dbReference>
<dbReference type="PANTHER" id="PTHR43799">
    <property type="entry name" value="AMINOTRANSFERASE, PUTATIVE-RELATED"/>
    <property type="match status" value="1"/>
</dbReference>
<dbReference type="CDD" id="cd00609">
    <property type="entry name" value="AAT_like"/>
    <property type="match status" value="1"/>
</dbReference>
<evidence type="ECO:0000313" key="1">
    <source>
        <dbReference type="EMBL" id="KPA92835.1"/>
    </source>
</evidence>
<sequence length="421" mass="46787">MPDSRPTQPDLEKLRARHAELRDRQQPINMTRGLPSPEQIALSHDFLSLPGSHPFASADGQDWLNYGGLQGVKEVRELFGPALLGLPADQVAIGENSSLALMHEAIGHAWIRGFAGMQPWGKADKVRFICPEPGYDRHFSICEYYGIEMVPVVLNEDGPDMDEVERLVASDPSIRGMWCVPRHANPNGAIYSQQVVNRLASMLTAARDFRLFWDNAYAVHDFHDHTEPAPDVYAACVRANNPERAILFASTSKMVIPSSGIAMIGGSPETLRWWLQCRQYKTIGPDKVNQVRHLMFFQTADNLRAHMKRHGQSLGAKFQRVRQIFSQHLTGLPEVSWSHPSGGYFITLLVPEGLAGRVVDIAQEAGVKMTPAGATHCHGHDARQRHLRIAPSYLNLAQIEQAAEVIANSVRLACAEREPGH</sequence>
<dbReference type="AlphaFoldDB" id="A0A0N1J685"/>
<gene>
    <name evidence="1" type="ORF">PF66_00576</name>
</gene>
<evidence type="ECO:0000313" key="2">
    <source>
        <dbReference type="Proteomes" id="UP000037931"/>
    </source>
</evidence>
<dbReference type="PANTHER" id="PTHR43799:SF1">
    <property type="entry name" value="ASPARTATE AMINOTRANSFERASE"/>
    <property type="match status" value="1"/>
</dbReference>
<dbReference type="EMBL" id="JSYZ01000002">
    <property type="protein sequence ID" value="KPA92835.1"/>
    <property type="molecule type" value="Genomic_DNA"/>
</dbReference>
<organism evidence="1 2">
    <name type="scientific">Pseudomonas asplenii</name>
    <dbReference type="NCBI Taxonomy" id="53407"/>
    <lineage>
        <taxon>Bacteria</taxon>
        <taxon>Pseudomonadati</taxon>
        <taxon>Pseudomonadota</taxon>
        <taxon>Gammaproteobacteria</taxon>
        <taxon>Pseudomonadales</taxon>
        <taxon>Pseudomonadaceae</taxon>
        <taxon>Pseudomonas</taxon>
    </lineage>
</organism>
<dbReference type="PATRIC" id="fig|50340.43.peg.2582"/>
<keyword evidence="1" id="KW-0032">Aminotransferase</keyword>
<accession>A0A0N1J685</accession>
<name>A0A0N1J685_9PSED</name>
<dbReference type="Pfam" id="PF12897">
    <property type="entry name" value="Asp_aminotransf"/>
    <property type="match status" value="1"/>
</dbReference>
<dbReference type="OrthoDB" id="9804020at2"/>
<dbReference type="Proteomes" id="UP000037931">
    <property type="component" value="Unassembled WGS sequence"/>
</dbReference>
<protein>
    <submittedName>
        <fullName evidence="1">Transcriptional regulator with HTH domain and aminotransferase domain</fullName>
    </submittedName>
</protein>
<dbReference type="Gene3D" id="3.40.640.10">
    <property type="entry name" value="Type I PLP-dependent aspartate aminotransferase-like (Major domain)"/>
    <property type="match status" value="1"/>
</dbReference>
<reference evidence="1 2" key="1">
    <citation type="journal article" date="2015" name="PLoS ONE">
        <title>Rice-Infecting Pseudomonas Genomes Are Highly Accessorized and Harbor Multiple Putative Virulence Mechanisms to Cause Sheath Brown Rot.</title>
        <authorList>
            <person name="Quibod I.L."/>
            <person name="Grande G."/>
            <person name="Oreiro E.G."/>
            <person name="Borja F.N."/>
            <person name="Dossa G.S."/>
            <person name="Mauleon R."/>
            <person name="Cruz C.V."/>
            <person name="Oliva R."/>
        </authorList>
    </citation>
    <scope>NUCLEOTIDE SEQUENCE [LARGE SCALE GENOMIC DNA]</scope>
    <source>
        <strain evidence="1 2">IRRI 6609</strain>
    </source>
</reference>
<dbReference type="InterPro" id="IPR024551">
    <property type="entry name" value="AspAT_Ic"/>
</dbReference>
<dbReference type="SUPFAM" id="SSF53383">
    <property type="entry name" value="PLP-dependent transferases"/>
    <property type="match status" value="1"/>
</dbReference>
<proteinExistence type="predicted"/>